<feature type="transmembrane region" description="Helical" evidence="7">
    <location>
        <begin position="343"/>
        <end position="364"/>
    </location>
</feature>
<keyword evidence="6 7" id="KW-0472">Membrane</keyword>
<evidence type="ECO:0000256" key="6">
    <source>
        <dbReference type="ARBA" id="ARBA00023136"/>
    </source>
</evidence>
<accession>A0A258FUQ7</accession>
<keyword evidence="2" id="KW-0813">Transport</keyword>
<dbReference type="AlphaFoldDB" id="A0A258FUQ7"/>
<sequence length="381" mass="41273">MRSVALKMLLGDSAKYLALVFGVAFATLLMSQQVSIFIGLMTRTANQVLDIREADIWVMDTRVRYVDEVEPMPDAALGRVRSVEGVEWAAPLYKGLAIFRTQDGLINQVSLVGIDDETLVGAPREWLAGDLEALRRPGGIVFDKEGASLIWPDADPLTKVGTEAEINDRRVVVTGIADASPPFITFPIAYVRYSEAMALTPPQRNKLSFVLVRAKDGQDAKALAERISAQTGLQALTWDSFAWRSVQYYLTRTGIPVNFGITVMLGFVVGAAVTAQTFYLFVIENLRQFGALKAIGATNGQITGMVLLQAAVVGLMGYGLGMGGAALFFTLVRGGAALEDFYLPWQVLVGTGVVVFLIILISVLGSLTKVFRVDPAIVFRG</sequence>
<feature type="domain" description="ABC3 transporter permease C-terminal" evidence="8">
    <location>
        <begin position="264"/>
        <end position="374"/>
    </location>
</feature>
<evidence type="ECO:0000313" key="11">
    <source>
        <dbReference type="Proteomes" id="UP000215595"/>
    </source>
</evidence>
<feature type="domain" description="MacB-like periplasmic core" evidence="9">
    <location>
        <begin position="17"/>
        <end position="229"/>
    </location>
</feature>
<comment type="subcellular location">
    <subcellularLocation>
        <location evidence="1">Cell membrane</location>
        <topology evidence="1">Multi-pass membrane protein</topology>
    </subcellularLocation>
</comment>
<evidence type="ECO:0000259" key="8">
    <source>
        <dbReference type="Pfam" id="PF02687"/>
    </source>
</evidence>
<gene>
    <name evidence="10" type="ORF">B7Z01_00045</name>
</gene>
<dbReference type="PANTHER" id="PTHR43738">
    <property type="entry name" value="ABC TRANSPORTER, MEMBRANE PROTEIN"/>
    <property type="match status" value="1"/>
</dbReference>
<keyword evidence="5 7" id="KW-1133">Transmembrane helix</keyword>
<dbReference type="InterPro" id="IPR025857">
    <property type="entry name" value="MacB_PCD"/>
</dbReference>
<keyword evidence="3" id="KW-1003">Cell membrane</keyword>
<evidence type="ECO:0000256" key="1">
    <source>
        <dbReference type="ARBA" id="ARBA00004651"/>
    </source>
</evidence>
<dbReference type="InterPro" id="IPR003838">
    <property type="entry name" value="ABC3_permease_C"/>
</dbReference>
<evidence type="ECO:0000256" key="3">
    <source>
        <dbReference type="ARBA" id="ARBA00022475"/>
    </source>
</evidence>
<dbReference type="EMBL" id="NCEB01000001">
    <property type="protein sequence ID" value="OYX36086.1"/>
    <property type="molecule type" value="Genomic_DNA"/>
</dbReference>
<dbReference type="Proteomes" id="UP000215595">
    <property type="component" value="Unassembled WGS sequence"/>
</dbReference>
<keyword evidence="4 7" id="KW-0812">Transmembrane</keyword>
<dbReference type="Pfam" id="PF02687">
    <property type="entry name" value="FtsX"/>
    <property type="match status" value="1"/>
</dbReference>
<evidence type="ECO:0000313" key="10">
    <source>
        <dbReference type="EMBL" id="OYX36086.1"/>
    </source>
</evidence>
<proteinExistence type="predicted"/>
<feature type="transmembrane region" description="Helical" evidence="7">
    <location>
        <begin position="259"/>
        <end position="283"/>
    </location>
</feature>
<evidence type="ECO:0000259" key="9">
    <source>
        <dbReference type="Pfam" id="PF12704"/>
    </source>
</evidence>
<evidence type="ECO:0000256" key="4">
    <source>
        <dbReference type="ARBA" id="ARBA00022692"/>
    </source>
</evidence>
<comment type="caution">
    <text evidence="10">The sequence shown here is derived from an EMBL/GenBank/DDBJ whole genome shotgun (WGS) entry which is preliminary data.</text>
</comment>
<dbReference type="GO" id="GO:0005886">
    <property type="term" value="C:plasma membrane"/>
    <property type="evidence" value="ECO:0007669"/>
    <property type="project" value="UniProtKB-SubCell"/>
</dbReference>
<evidence type="ECO:0000256" key="2">
    <source>
        <dbReference type="ARBA" id="ARBA00022448"/>
    </source>
</evidence>
<evidence type="ECO:0000256" key="5">
    <source>
        <dbReference type="ARBA" id="ARBA00022989"/>
    </source>
</evidence>
<reference evidence="10 11" key="1">
    <citation type="submission" date="2017-03" db="EMBL/GenBank/DDBJ databases">
        <title>Lifting the veil on microbial sulfur biogeochemistry in mining wastewaters.</title>
        <authorList>
            <person name="Kantor R.S."/>
            <person name="Colenbrander Nelson T."/>
            <person name="Marshall S."/>
            <person name="Bennett D."/>
            <person name="Apte S."/>
            <person name="Camacho D."/>
            <person name="Thomas B.C."/>
            <person name="Warren L.A."/>
            <person name="Banfield J.F."/>
        </authorList>
    </citation>
    <scope>NUCLEOTIDE SEQUENCE [LARGE SCALE GENOMIC DNA]</scope>
    <source>
        <strain evidence="10">32-69-9</strain>
    </source>
</reference>
<name>A0A258FUQ7_9CAUL</name>
<protein>
    <submittedName>
        <fullName evidence="10">ABC transporter permease</fullName>
    </submittedName>
</protein>
<feature type="transmembrane region" description="Helical" evidence="7">
    <location>
        <begin position="304"/>
        <end position="331"/>
    </location>
</feature>
<dbReference type="Pfam" id="PF12704">
    <property type="entry name" value="MacB_PCD"/>
    <property type="match status" value="1"/>
</dbReference>
<dbReference type="PANTHER" id="PTHR43738:SF1">
    <property type="entry name" value="HEMIN TRANSPORT SYSTEM PERMEASE PROTEIN HRTB-RELATED"/>
    <property type="match status" value="1"/>
</dbReference>
<organism evidence="10 11">
    <name type="scientific">Brevundimonas subvibrioides</name>
    <dbReference type="NCBI Taxonomy" id="74313"/>
    <lineage>
        <taxon>Bacteria</taxon>
        <taxon>Pseudomonadati</taxon>
        <taxon>Pseudomonadota</taxon>
        <taxon>Alphaproteobacteria</taxon>
        <taxon>Caulobacterales</taxon>
        <taxon>Caulobacteraceae</taxon>
        <taxon>Brevundimonas</taxon>
    </lineage>
</organism>
<dbReference type="InterPro" id="IPR051125">
    <property type="entry name" value="ABC-4/HrtB_transporter"/>
</dbReference>
<evidence type="ECO:0000256" key="7">
    <source>
        <dbReference type="SAM" id="Phobius"/>
    </source>
</evidence>